<evidence type="ECO:0000313" key="2">
    <source>
        <dbReference type="EMBL" id="PRQ00563.1"/>
    </source>
</evidence>
<gene>
    <name evidence="2" type="ORF">ENSA7_60570</name>
</gene>
<keyword evidence="1" id="KW-0732">Signal</keyword>
<accession>A0A2S9Y633</accession>
<comment type="caution">
    <text evidence="2">The sequence shown here is derived from an EMBL/GenBank/DDBJ whole genome shotgun (WGS) entry which is preliminary data.</text>
</comment>
<protein>
    <recommendedName>
        <fullName evidence="4">DUF3426 domain-containing protein</fullName>
    </recommendedName>
</protein>
<dbReference type="AlphaFoldDB" id="A0A2S9Y633"/>
<evidence type="ECO:0000313" key="3">
    <source>
        <dbReference type="Proteomes" id="UP000238823"/>
    </source>
</evidence>
<organism evidence="2 3">
    <name type="scientific">Enhygromyxa salina</name>
    <dbReference type="NCBI Taxonomy" id="215803"/>
    <lineage>
        <taxon>Bacteria</taxon>
        <taxon>Pseudomonadati</taxon>
        <taxon>Myxococcota</taxon>
        <taxon>Polyangia</taxon>
        <taxon>Nannocystales</taxon>
        <taxon>Nannocystaceae</taxon>
        <taxon>Enhygromyxa</taxon>
    </lineage>
</organism>
<evidence type="ECO:0008006" key="4">
    <source>
        <dbReference type="Google" id="ProtNLM"/>
    </source>
</evidence>
<name>A0A2S9Y633_9BACT</name>
<feature type="signal peptide" evidence="1">
    <location>
        <begin position="1"/>
        <end position="27"/>
    </location>
</feature>
<dbReference type="Proteomes" id="UP000238823">
    <property type="component" value="Unassembled WGS sequence"/>
</dbReference>
<reference evidence="2 3" key="1">
    <citation type="submission" date="2018-03" db="EMBL/GenBank/DDBJ databases">
        <title>Draft Genome Sequences of the Obligatory Marine Myxobacteria Enhygromyxa salina SWB007.</title>
        <authorList>
            <person name="Poehlein A."/>
            <person name="Moghaddam J.A."/>
            <person name="Harms H."/>
            <person name="Alanjari M."/>
            <person name="Koenig G.M."/>
            <person name="Daniel R."/>
            <person name="Schaeberle T.F."/>
        </authorList>
    </citation>
    <scope>NUCLEOTIDE SEQUENCE [LARGE SCALE GENOMIC DNA]</scope>
    <source>
        <strain evidence="2 3">SWB007</strain>
    </source>
</reference>
<dbReference type="PROSITE" id="PS51257">
    <property type="entry name" value="PROKAR_LIPOPROTEIN"/>
    <property type="match status" value="1"/>
</dbReference>
<feature type="chain" id="PRO_5015535929" description="DUF3426 domain-containing protein" evidence="1">
    <location>
        <begin position="28"/>
        <end position="135"/>
    </location>
</feature>
<dbReference type="EMBL" id="PVNL01000118">
    <property type="protein sequence ID" value="PRQ00563.1"/>
    <property type="molecule type" value="Genomic_DNA"/>
</dbReference>
<sequence length="135" mass="14895">MSVRCPPRPATLAILASWLGLALGACGCESGAVGERGPGGVVVERIDLRERAVLEGEVVERLDTGGYVYLRLSIIHDSAAPWLTPHTQLRWVALDGEPPGLGERVRARSLGRRSRVWEPRLERDFEVLEYVALLR</sequence>
<evidence type="ECO:0000256" key="1">
    <source>
        <dbReference type="SAM" id="SignalP"/>
    </source>
</evidence>
<proteinExistence type="predicted"/>
<dbReference type="RefSeq" id="WP_106092913.1">
    <property type="nucleotide sequence ID" value="NZ_PVNL01000118.1"/>
</dbReference>